<dbReference type="Gene3D" id="3.60.15.10">
    <property type="entry name" value="Ribonuclease Z/Hydroxyacylglutathione hydrolase-like"/>
    <property type="match status" value="1"/>
</dbReference>
<evidence type="ECO:0000313" key="2">
    <source>
        <dbReference type="Proteomes" id="UP000284161"/>
    </source>
</evidence>
<dbReference type="InterPro" id="IPR036866">
    <property type="entry name" value="RibonucZ/Hydroxyglut_hydro"/>
</dbReference>
<comment type="caution">
    <text evidence="1">The sequence shown here is derived from an EMBL/GenBank/DDBJ whole genome shotgun (WGS) entry which is preliminary data.</text>
</comment>
<dbReference type="PANTHER" id="PTHR30619">
    <property type="entry name" value="DNA INTERNALIZATION/COMPETENCE PROTEIN COMEC/REC2"/>
    <property type="match status" value="1"/>
</dbReference>
<dbReference type="SUPFAM" id="SSF56281">
    <property type="entry name" value="Metallo-hydrolase/oxidoreductase"/>
    <property type="match status" value="1"/>
</dbReference>
<gene>
    <name evidence="1" type="ORF">DWY58_18555</name>
</gene>
<name>A0A412DX54_BACSE</name>
<dbReference type="EMBL" id="QRUB01000043">
    <property type="protein sequence ID" value="RGR24945.1"/>
    <property type="molecule type" value="Genomic_DNA"/>
</dbReference>
<proteinExistence type="predicted"/>
<dbReference type="AlphaFoldDB" id="A0A412DX54"/>
<dbReference type="RefSeq" id="WP_117917959.1">
    <property type="nucleotide sequence ID" value="NZ_JBCJDN010000054.1"/>
</dbReference>
<organism evidence="1 2">
    <name type="scientific">Bacteroides stercoris</name>
    <dbReference type="NCBI Taxonomy" id="46506"/>
    <lineage>
        <taxon>Bacteria</taxon>
        <taxon>Pseudomonadati</taxon>
        <taxon>Bacteroidota</taxon>
        <taxon>Bacteroidia</taxon>
        <taxon>Bacteroidales</taxon>
        <taxon>Bacteroidaceae</taxon>
        <taxon>Bacteroides</taxon>
    </lineage>
</organism>
<sequence>MIQFYNNECIVYLDFLKKQDVGVYNAYVDFRQTKDLKLFIQSNERNQNFGEINTYLELCKVKTNKRLRSGCYYKLNLSLINNISFIQNQESLFIGRTYNCEKMPTPSTETEELLQSHEPLDQKELIHIIHNTPEPNDLMIQGLSNVDLTLNVRDVNQANWNEILEGDIIKLVYDIGAKNDAKKDEVRAIFEFRREILKRDKPILIISHWDMDHIHCLRYADQQTIKDCFSKFICIDVMRSVTSHNVYNKVRTALGDKNVFCIQPAYRTNGITMHLWKRVGNVSIYRGEKSTNINYCGLCIFVKGIQKSVNFTGDVRLIQAKNIYDQELQQNLITKKHVLIAPHHGGENITKHRVYSNPTTEVVISVGAKNIYGHPSRNMLSYLLSLCNHNLYRTDINGDVNISI</sequence>
<protein>
    <recommendedName>
        <fullName evidence="3">MBL fold metallo-hydrolase</fullName>
    </recommendedName>
</protein>
<reference evidence="1 2" key="1">
    <citation type="submission" date="2018-08" db="EMBL/GenBank/DDBJ databases">
        <title>A genome reference for cultivated species of the human gut microbiota.</title>
        <authorList>
            <person name="Zou Y."/>
            <person name="Xue W."/>
            <person name="Luo G."/>
        </authorList>
    </citation>
    <scope>NUCLEOTIDE SEQUENCE [LARGE SCALE GENOMIC DNA]</scope>
    <source>
        <strain evidence="1 2">AF25-6</strain>
    </source>
</reference>
<evidence type="ECO:0000313" key="1">
    <source>
        <dbReference type="EMBL" id="RGR24945.1"/>
    </source>
</evidence>
<dbReference type="Proteomes" id="UP000284161">
    <property type="component" value="Unassembled WGS sequence"/>
</dbReference>
<accession>A0A412DX54</accession>
<dbReference type="InterPro" id="IPR052159">
    <property type="entry name" value="Competence_DNA_uptake"/>
</dbReference>
<dbReference type="PANTHER" id="PTHR30619:SF1">
    <property type="entry name" value="RECOMBINATION PROTEIN 2"/>
    <property type="match status" value="1"/>
</dbReference>
<evidence type="ECO:0008006" key="3">
    <source>
        <dbReference type="Google" id="ProtNLM"/>
    </source>
</evidence>